<dbReference type="InterPro" id="IPR022496">
    <property type="entry name" value="T6A_TsaB"/>
</dbReference>
<evidence type="ECO:0000313" key="3">
    <source>
        <dbReference type="Proteomes" id="UP000063781"/>
    </source>
</evidence>
<dbReference type="PANTHER" id="PTHR11735:SF11">
    <property type="entry name" value="TRNA THREONYLCARBAMOYLADENOSINE BIOSYNTHESIS PROTEIN TSAB"/>
    <property type="match status" value="1"/>
</dbReference>
<dbReference type="Gene3D" id="3.30.420.40">
    <property type="match status" value="1"/>
</dbReference>
<dbReference type="EMBL" id="CP013213">
    <property type="protein sequence ID" value="AMC93054.1"/>
    <property type="molecule type" value="Genomic_DNA"/>
</dbReference>
<protein>
    <recommendedName>
        <fullName evidence="1">Gcp-like domain-containing protein</fullName>
    </recommendedName>
</protein>
<dbReference type="PANTHER" id="PTHR11735">
    <property type="entry name" value="TRNA N6-ADENOSINE THREONYLCARBAMOYLTRANSFERASE"/>
    <property type="match status" value="1"/>
</dbReference>
<dbReference type="InterPro" id="IPR000905">
    <property type="entry name" value="Gcp-like_dom"/>
</dbReference>
<dbReference type="KEGG" id="erl:AOC36_03400"/>
<proteinExistence type="predicted"/>
<dbReference type="GO" id="GO:0005829">
    <property type="term" value="C:cytosol"/>
    <property type="evidence" value="ECO:0007669"/>
    <property type="project" value="TreeGrafter"/>
</dbReference>
<dbReference type="OrthoDB" id="9784166at2"/>
<dbReference type="Pfam" id="PF00814">
    <property type="entry name" value="TsaD"/>
    <property type="match status" value="1"/>
</dbReference>
<dbReference type="InterPro" id="IPR043129">
    <property type="entry name" value="ATPase_NBD"/>
</dbReference>
<dbReference type="AlphaFoldDB" id="A0A0X8GZ17"/>
<dbReference type="SUPFAM" id="SSF53067">
    <property type="entry name" value="Actin-like ATPase domain"/>
    <property type="match status" value="1"/>
</dbReference>
<accession>A0A0X8GZ17</accession>
<organism evidence="2 3">
    <name type="scientific">Erysipelothrix larvae</name>
    <dbReference type="NCBI Taxonomy" id="1514105"/>
    <lineage>
        <taxon>Bacteria</taxon>
        <taxon>Bacillati</taxon>
        <taxon>Bacillota</taxon>
        <taxon>Erysipelotrichia</taxon>
        <taxon>Erysipelotrichales</taxon>
        <taxon>Erysipelotrichaceae</taxon>
        <taxon>Erysipelothrix</taxon>
    </lineage>
</organism>
<dbReference type="RefSeq" id="WP_067631462.1">
    <property type="nucleotide sequence ID" value="NZ_CP013213.1"/>
</dbReference>
<dbReference type="STRING" id="1514105.AOC36_03400"/>
<evidence type="ECO:0000259" key="1">
    <source>
        <dbReference type="Pfam" id="PF00814"/>
    </source>
</evidence>
<keyword evidence="3" id="KW-1185">Reference proteome</keyword>
<sequence length="186" mass="20627">MITLMIDTSHSICAVGIAKEGVLIDSIQEVLKKKHSERLVCAIDELLKRNNVDKASISEVCVTDGPGSYTGMRIGLTFAKVLALTLNVNLYTVDTLASLVGKKDGFAFIDARSKRVFGAYIHAGVVDQERIYMVDELQTIAGPFYGDTHLLEQETQYLNICENMLELRDTWALISNPDVLVPRYLS</sequence>
<evidence type="ECO:0000313" key="2">
    <source>
        <dbReference type="EMBL" id="AMC93054.1"/>
    </source>
</evidence>
<dbReference type="GO" id="GO:0002949">
    <property type="term" value="P:tRNA threonylcarbamoyladenosine modification"/>
    <property type="evidence" value="ECO:0007669"/>
    <property type="project" value="InterPro"/>
</dbReference>
<dbReference type="Proteomes" id="UP000063781">
    <property type="component" value="Chromosome"/>
</dbReference>
<reference evidence="2 3" key="1">
    <citation type="submission" date="2015-10" db="EMBL/GenBank/DDBJ databases">
        <title>Erysipelothrix larvae sp. LV19 isolated from the larval gut of the rhinoceros beetle, Trypoxylus dichotomus.</title>
        <authorList>
            <person name="Lim S."/>
            <person name="Kim B.-C."/>
        </authorList>
    </citation>
    <scope>NUCLEOTIDE SEQUENCE [LARGE SCALE GENOMIC DNA]</scope>
    <source>
        <strain evidence="2 3">LV19</strain>
    </source>
</reference>
<dbReference type="NCBIfam" id="TIGR03725">
    <property type="entry name" value="T6A_YeaZ"/>
    <property type="match status" value="1"/>
</dbReference>
<name>A0A0X8GZ17_9FIRM</name>
<gene>
    <name evidence="2" type="ORF">AOC36_03400</name>
</gene>
<feature type="domain" description="Gcp-like" evidence="1">
    <location>
        <begin position="29"/>
        <end position="103"/>
    </location>
</feature>